<dbReference type="Proteomes" id="UP000287766">
    <property type="component" value="Unassembled WGS sequence"/>
</dbReference>
<name>A0A7Z7EUJ4_9GAMM</name>
<protein>
    <recommendedName>
        <fullName evidence="3">Translesion DNA synthesis-associated protein ImuA</fullName>
    </recommendedName>
</protein>
<evidence type="ECO:0008006" key="3">
    <source>
        <dbReference type="Google" id="ProtNLM"/>
    </source>
</evidence>
<gene>
    <name evidence="1" type="ORF">CWE22_08840</name>
</gene>
<accession>A0A7Z7EUJ4</accession>
<sequence>MVATATNLQQLVQKGWVWQGQQTPLQKTSTDFLDSGWPELNAQLGGGWLRGSVNEIQIEVGFRGELGLVLPLLQRSNERPHVWVNPPAQPYAPGLQSQGLVPQQQWCIQEADHTKALWAIEQCIQSQSVGLILAWLPQLNAAQVRRLQQVTEQAQQLVFIFTDCQQEPEARAYVNRLRLHWQDELQIEVLKRRFGWPLPPFPCALQRLLPERRLVKKSAHNNTSHAVTGTTRLTL</sequence>
<dbReference type="SUPFAM" id="SSF52540">
    <property type="entry name" value="P-loop containing nucleoside triphosphate hydrolases"/>
    <property type="match status" value="1"/>
</dbReference>
<organism evidence="1 2">
    <name type="scientific">Pseudidiomarina aestuarii</name>
    <dbReference type="NCBI Taxonomy" id="624146"/>
    <lineage>
        <taxon>Bacteria</taxon>
        <taxon>Pseudomonadati</taxon>
        <taxon>Pseudomonadota</taxon>
        <taxon>Gammaproteobacteria</taxon>
        <taxon>Alteromonadales</taxon>
        <taxon>Idiomarinaceae</taxon>
        <taxon>Pseudidiomarina</taxon>
    </lineage>
</organism>
<keyword evidence="2" id="KW-1185">Reference proteome</keyword>
<dbReference type="InterPro" id="IPR027417">
    <property type="entry name" value="P-loop_NTPase"/>
</dbReference>
<dbReference type="AlphaFoldDB" id="A0A7Z7EUJ4"/>
<dbReference type="EMBL" id="PIPR01000001">
    <property type="protein sequence ID" value="RUO42233.1"/>
    <property type="molecule type" value="Genomic_DNA"/>
</dbReference>
<comment type="caution">
    <text evidence="1">The sequence shown here is derived from an EMBL/GenBank/DDBJ whole genome shotgun (WGS) entry which is preliminary data.</text>
</comment>
<evidence type="ECO:0000313" key="2">
    <source>
        <dbReference type="Proteomes" id="UP000287766"/>
    </source>
</evidence>
<dbReference type="InterPro" id="IPR047610">
    <property type="entry name" value="ImuA_translesion"/>
</dbReference>
<proteinExistence type="predicted"/>
<dbReference type="NCBIfam" id="NF033429">
    <property type="entry name" value="ImuA_translesion"/>
    <property type="match status" value="1"/>
</dbReference>
<reference evidence="2" key="1">
    <citation type="journal article" date="2018" name="Front. Microbiol.">
        <title>Genome-Based Analysis Reveals the Taxonomy and Diversity of the Family Idiomarinaceae.</title>
        <authorList>
            <person name="Liu Y."/>
            <person name="Lai Q."/>
            <person name="Shao Z."/>
        </authorList>
    </citation>
    <scope>NUCLEOTIDE SEQUENCE [LARGE SCALE GENOMIC DNA]</scope>
    <source>
        <strain evidence="2">KYW314</strain>
    </source>
</reference>
<evidence type="ECO:0000313" key="1">
    <source>
        <dbReference type="EMBL" id="RUO42233.1"/>
    </source>
</evidence>
<dbReference type="Gene3D" id="3.40.50.300">
    <property type="entry name" value="P-loop containing nucleotide triphosphate hydrolases"/>
    <property type="match status" value="1"/>
</dbReference>
<dbReference type="RefSeq" id="WP_169930955.1">
    <property type="nucleotide sequence ID" value="NZ_PIPR01000001.1"/>
</dbReference>